<proteinExistence type="predicted"/>
<feature type="non-terminal residue" evidence="1">
    <location>
        <position position="1"/>
    </location>
</feature>
<name>A0ACA9SDL5_9GLOM</name>
<comment type="caution">
    <text evidence="1">The sequence shown here is derived from an EMBL/GenBank/DDBJ whole genome shotgun (WGS) entry which is preliminary data.</text>
</comment>
<evidence type="ECO:0000313" key="1">
    <source>
        <dbReference type="EMBL" id="CAG8836459.1"/>
    </source>
</evidence>
<reference evidence="1" key="1">
    <citation type="submission" date="2021-06" db="EMBL/GenBank/DDBJ databases">
        <authorList>
            <person name="Kallberg Y."/>
            <person name="Tangrot J."/>
            <person name="Rosling A."/>
        </authorList>
    </citation>
    <scope>NUCLEOTIDE SEQUENCE</scope>
    <source>
        <strain evidence="1">MA461A</strain>
    </source>
</reference>
<protein>
    <submittedName>
        <fullName evidence="1">5460_t:CDS:1</fullName>
    </submittedName>
</protein>
<sequence>NMNIAHPLGVEINSATFACYSSNEIKKLSVKEIVNPAVFDSLGLPTEGGLYDPALGPLTRNAVCGTCNLDYFNCPGHFGHIQLPCPVYNPVFFSHTLTLLKAICLNCHRFKLAATELKLLNHGLLLDAQRIDGVAVEDALAADEDHGSDESDFIELDSDDYFRSLG</sequence>
<organism evidence="1 2">
    <name type="scientific">Racocetra persica</name>
    <dbReference type="NCBI Taxonomy" id="160502"/>
    <lineage>
        <taxon>Eukaryota</taxon>
        <taxon>Fungi</taxon>
        <taxon>Fungi incertae sedis</taxon>
        <taxon>Mucoromycota</taxon>
        <taxon>Glomeromycotina</taxon>
        <taxon>Glomeromycetes</taxon>
        <taxon>Diversisporales</taxon>
        <taxon>Gigasporaceae</taxon>
        <taxon>Racocetra</taxon>
    </lineage>
</organism>
<dbReference type="Proteomes" id="UP000789920">
    <property type="component" value="Unassembled WGS sequence"/>
</dbReference>
<gene>
    <name evidence="1" type="ORF">RPERSI_LOCUS29937</name>
</gene>
<accession>A0ACA9SDL5</accession>
<dbReference type="EMBL" id="CAJVQC010114765">
    <property type="protein sequence ID" value="CAG8836459.1"/>
    <property type="molecule type" value="Genomic_DNA"/>
</dbReference>
<feature type="non-terminal residue" evidence="1">
    <location>
        <position position="166"/>
    </location>
</feature>
<keyword evidence="2" id="KW-1185">Reference proteome</keyword>
<evidence type="ECO:0000313" key="2">
    <source>
        <dbReference type="Proteomes" id="UP000789920"/>
    </source>
</evidence>